<dbReference type="AlphaFoldDB" id="A0A1C7NA84"/>
<dbReference type="FunFam" id="2.120.10.80:FF:000049">
    <property type="entry name" value="Cell polarity protein (Tea1)"/>
    <property type="match status" value="1"/>
</dbReference>
<feature type="region of interest" description="Disordered" evidence="6">
    <location>
        <begin position="370"/>
        <end position="418"/>
    </location>
</feature>
<accession>A0A1C7NA84</accession>
<organism evidence="7 8">
    <name type="scientific">Choanephora cucurbitarum</name>
    <dbReference type="NCBI Taxonomy" id="101091"/>
    <lineage>
        <taxon>Eukaryota</taxon>
        <taxon>Fungi</taxon>
        <taxon>Fungi incertae sedis</taxon>
        <taxon>Mucoromycota</taxon>
        <taxon>Mucoromycotina</taxon>
        <taxon>Mucoromycetes</taxon>
        <taxon>Mucorales</taxon>
        <taxon>Mucorineae</taxon>
        <taxon>Choanephoraceae</taxon>
        <taxon>Choanephoroideae</taxon>
        <taxon>Choanephora</taxon>
    </lineage>
</organism>
<feature type="compositionally biased region" description="Polar residues" evidence="6">
    <location>
        <begin position="408"/>
        <end position="417"/>
    </location>
</feature>
<protein>
    <submittedName>
        <fullName evidence="7">Tip elongation aberrant protein 1</fullName>
    </submittedName>
</protein>
<dbReference type="Gene3D" id="2.120.10.80">
    <property type="entry name" value="Kelch-type beta propeller"/>
    <property type="match status" value="2"/>
</dbReference>
<evidence type="ECO:0000256" key="1">
    <source>
        <dbReference type="ARBA" id="ARBA00004496"/>
    </source>
</evidence>
<reference evidence="7 8" key="1">
    <citation type="submission" date="2016-03" db="EMBL/GenBank/DDBJ databases">
        <title>Choanephora cucurbitarum.</title>
        <authorList>
            <person name="Min B."/>
            <person name="Park H."/>
            <person name="Park J.-H."/>
            <person name="Shin H.-D."/>
            <person name="Choi I.-G."/>
        </authorList>
    </citation>
    <scope>NUCLEOTIDE SEQUENCE [LARGE SCALE GENOMIC DNA]</scope>
    <source>
        <strain evidence="7 8">KUS-F28377</strain>
    </source>
</reference>
<dbReference type="Pfam" id="PF24681">
    <property type="entry name" value="Kelch_KLHDC2_KLHL20_DRC7"/>
    <property type="match status" value="1"/>
</dbReference>
<dbReference type="InterPro" id="IPR015915">
    <property type="entry name" value="Kelch-typ_b-propeller"/>
</dbReference>
<dbReference type="OrthoDB" id="45365at2759"/>
<feature type="compositionally biased region" description="Low complexity" evidence="6">
    <location>
        <begin position="382"/>
        <end position="392"/>
    </location>
</feature>
<dbReference type="PANTHER" id="PTHR46093:SF18">
    <property type="entry name" value="FIBRONECTIN TYPE-III DOMAIN-CONTAINING PROTEIN"/>
    <property type="match status" value="1"/>
</dbReference>
<dbReference type="SUPFAM" id="SSF117281">
    <property type="entry name" value="Kelch motif"/>
    <property type="match status" value="1"/>
</dbReference>
<evidence type="ECO:0000256" key="4">
    <source>
        <dbReference type="ARBA" id="ARBA00022737"/>
    </source>
</evidence>
<proteinExistence type="predicted"/>
<dbReference type="InParanoid" id="A0A1C7NA84"/>
<keyword evidence="8" id="KW-1185">Reference proteome</keyword>
<dbReference type="GO" id="GO:0005737">
    <property type="term" value="C:cytoplasm"/>
    <property type="evidence" value="ECO:0007669"/>
    <property type="project" value="UniProtKB-SubCell"/>
</dbReference>
<keyword evidence="3" id="KW-0963">Cytoplasm</keyword>
<comment type="caution">
    <text evidence="7">The sequence shown here is derived from an EMBL/GenBank/DDBJ whole genome shotgun (WGS) entry which is preliminary data.</text>
</comment>
<evidence type="ECO:0000256" key="5">
    <source>
        <dbReference type="ARBA" id="ARBA00023054"/>
    </source>
</evidence>
<dbReference type="FunCoup" id="A0A1C7NA84">
    <property type="interactions" value="13"/>
</dbReference>
<evidence type="ECO:0000256" key="3">
    <source>
        <dbReference type="ARBA" id="ARBA00022490"/>
    </source>
</evidence>
<evidence type="ECO:0000313" key="8">
    <source>
        <dbReference type="Proteomes" id="UP000093000"/>
    </source>
</evidence>
<keyword evidence="4" id="KW-0677">Repeat</keyword>
<dbReference type="PANTHER" id="PTHR46093">
    <property type="entry name" value="ACYL-COA-BINDING DOMAIN-CONTAINING PROTEIN 5"/>
    <property type="match status" value="1"/>
</dbReference>
<keyword evidence="2" id="KW-0880">Kelch repeat</keyword>
<gene>
    <name evidence="7" type="primary">tea1_1</name>
    <name evidence="7" type="ORF">A0J61_06082</name>
</gene>
<comment type="subcellular location">
    <subcellularLocation>
        <location evidence="1">Cytoplasm</location>
    </subcellularLocation>
</comment>
<dbReference type="Proteomes" id="UP000093000">
    <property type="component" value="Unassembled WGS sequence"/>
</dbReference>
<evidence type="ECO:0000313" key="7">
    <source>
        <dbReference type="EMBL" id="OBZ85868.1"/>
    </source>
</evidence>
<evidence type="ECO:0000256" key="6">
    <source>
        <dbReference type="SAM" id="MobiDB-lite"/>
    </source>
</evidence>
<dbReference type="STRING" id="101091.A0A1C7NA84"/>
<dbReference type="EMBL" id="LUGH01000350">
    <property type="protein sequence ID" value="OBZ85868.1"/>
    <property type="molecule type" value="Genomic_DNA"/>
</dbReference>
<name>A0A1C7NA84_9FUNG</name>
<evidence type="ECO:0000256" key="2">
    <source>
        <dbReference type="ARBA" id="ARBA00022441"/>
    </source>
</evidence>
<sequence length="572" mass="64905">MASLFKFAKSNLNDKPVYPWSHRKLGGSSHALPRSGHATTVIDHHFIAWGGVNNKNNTKKNMFMIDTNTLSASALSTSGDIPTPRIFPTLVTIDGFIILYGGEPISPGELWDACFYVLHTNTRQWSRVRTKGNLPTPRTGHSACVSDDGIMYVWGGHFQRRYMNDLCAFNVREYPSKADWTFVAYQNQPPEPRSGHISILHHNRLYIFGGINANRLFNDIWYLDLVTLRWHLIEAVGHIPSPREGCSAALVDDTIYIFGGKGVNGAILGDLCAFRIKNQRWYMFRGMGQAPSPRYGHTLVAIRHNIYVFGGELLQGKPEDNTCLFVLDCSKVKYPPDTDTLQTNQHSIAPNKEVPKELEITQPVHTHHLAPPTVEPLRVMNPEEPSPSSSAEHLPAVPQRPSREGATLSPSYRQHVNTPIDPHMKFRREIHHIVPPTSKSPSSFQQVKKSHLSSEERNKYMHEISIRDSIISEMRKKEQWWRTEVSIAKHYQDGNTDQETESAKLVSFDQEGKLRLFEQLVAAKAEVKRIRNSISKQIEPIAKRIEQAEVIRTIALDEAAYYKARVRKKQDA</sequence>
<keyword evidence="5" id="KW-0175">Coiled coil</keyword>